<keyword evidence="2" id="KW-1185">Reference proteome</keyword>
<name>A0A9D4PJY7_RHISA</name>
<protein>
    <submittedName>
        <fullName evidence="1">Uncharacterized protein</fullName>
    </submittedName>
</protein>
<reference evidence="1" key="1">
    <citation type="journal article" date="2020" name="Cell">
        <title>Large-Scale Comparative Analyses of Tick Genomes Elucidate Their Genetic Diversity and Vector Capacities.</title>
        <authorList>
            <consortium name="Tick Genome and Microbiome Consortium (TIGMIC)"/>
            <person name="Jia N."/>
            <person name="Wang J."/>
            <person name="Shi W."/>
            <person name="Du L."/>
            <person name="Sun Y."/>
            <person name="Zhan W."/>
            <person name="Jiang J.F."/>
            <person name="Wang Q."/>
            <person name="Zhang B."/>
            <person name="Ji P."/>
            <person name="Bell-Sakyi L."/>
            <person name="Cui X.M."/>
            <person name="Yuan T.T."/>
            <person name="Jiang B.G."/>
            <person name="Yang W.F."/>
            <person name="Lam T.T."/>
            <person name="Chang Q.C."/>
            <person name="Ding S.J."/>
            <person name="Wang X.J."/>
            <person name="Zhu J.G."/>
            <person name="Ruan X.D."/>
            <person name="Zhao L."/>
            <person name="Wei J.T."/>
            <person name="Ye R.Z."/>
            <person name="Que T.C."/>
            <person name="Du C.H."/>
            <person name="Zhou Y.H."/>
            <person name="Cheng J.X."/>
            <person name="Dai P.F."/>
            <person name="Guo W.B."/>
            <person name="Han X.H."/>
            <person name="Huang E.J."/>
            <person name="Li L.F."/>
            <person name="Wei W."/>
            <person name="Gao Y.C."/>
            <person name="Liu J.Z."/>
            <person name="Shao H.Z."/>
            <person name="Wang X."/>
            <person name="Wang C.C."/>
            <person name="Yang T.C."/>
            <person name="Huo Q.B."/>
            <person name="Li W."/>
            <person name="Chen H.Y."/>
            <person name="Chen S.E."/>
            <person name="Zhou L.G."/>
            <person name="Ni X.B."/>
            <person name="Tian J.H."/>
            <person name="Sheng Y."/>
            <person name="Liu T."/>
            <person name="Pan Y.S."/>
            <person name="Xia L.Y."/>
            <person name="Li J."/>
            <person name="Zhao F."/>
            <person name="Cao W.C."/>
        </authorList>
    </citation>
    <scope>NUCLEOTIDE SEQUENCE</scope>
    <source>
        <strain evidence="1">Rsan-2018</strain>
    </source>
</reference>
<reference evidence="1" key="2">
    <citation type="submission" date="2021-09" db="EMBL/GenBank/DDBJ databases">
        <authorList>
            <person name="Jia N."/>
            <person name="Wang J."/>
            <person name="Shi W."/>
            <person name="Du L."/>
            <person name="Sun Y."/>
            <person name="Zhan W."/>
            <person name="Jiang J."/>
            <person name="Wang Q."/>
            <person name="Zhang B."/>
            <person name="Ji P."/>
            <person name="Sakyi L.B."/>
            <person name="Cui X."/>
            <person name="Yuan T."/>
            <person name="Jiang B."/>
            <person name="Yang W."/>
            <person name="Lam T.T.-Y."/>
            <person name="Chang Q."/>
            <person name="Ding S."/>
            <person name="Wang X."/>
            <person name="Zhu J."/>
            <person name="Ruan X."/>
            <person name="Zhao L."/>
            <person name="Wei J."/>
            <person name="Que T."/>
            <person name="Du C."/>
            <person name="Cheng J."/>
            <person name="Dai P."/>
            <person name="Han X."/>
            <person name="Huang E."/>
            <person name="Gao Y."/>
            <person name="Liu J."/>
            <person name="Shao H."/>
            <person name="Ye R."/>
            <person name="Li L."/>
            <person name="Wei W."/>
            <person name="Wang X."/>
            <person name="Wang C."/>
            <person name="Huo Q."/>
            <person name="Li W."/>
            <person name="Guo W."/>
            <person name="Chen H."/>
            <person name="Chen S."/>
            <person name="Zhou L."/>
            <person name="Zhou L."/>
            <person name="Ni X."/>
            <person name="Tian J."/>
            <person name="Zhou Y."/>
            <person name="Sheng Y."/>
            <person name="Liu T."/>
            <person name="Pan Y."/>
            <person name="Xia L."/>
            <person name="Li J."/>
            <person name="Zhao F."/>
            <person name="Cao W."/>
        </authorList>
    </citation>
    <scope>NUCLEOTIDE SEQUENCE</scope>
    <source>
        <strain evidence="1">Rsan-2018</strain>
        <tissue evidence="1">Larvae</tissue>
    </source>
</reference>
<dbReference type="EMBL" id="JABSTV010001253">
    <property type="protein sequence ID" value="KAH7944415.1"/>
    <property type="molecule type" value="Genomic_DNA"/>
</dbReference>
<evidence type="ECO:0000313" key="2">
    <source>
        <dbReference type="Proteomes" id="UP000821837"/>
    </source>
</evidence>
<dbReference type="AlphaFoldDB" id="A0A9D4PJY7"/>
<sequence length="276" mass="30174">MTSLQELEARWLCRIADIGLFGRVLGSNASLRVLDVRCRPCCDQGAHQPHLLASEASVMASCVSDLKRHCYLRRLAVDPSLCTLEGCRLFIGAIANAPVDAVTVRNVADDGCLQALYATIRQHDLSRKVIVEDHHVGPADVKFVADFVLDSWAHCELSMEALESSSCWVLLWCLCPGVTRNHSLLVATLPDCDAKLEFETATLHDVTRRNRHLVVLASRFVILYPGGDPYGRDVLPLVAKHPKLAKTTAREAGVTETVAETMIADALQLVAPCPNA</sequence>
<comment type="caution">
    <text evidence="1">The sequence shown here is derived from an EMBL/GenBank/DDBJ whole genome shotgun (WGS) entry which is preliminary data.</text>
</comment>
<organism evidence="1 2">
    <name type="scientific">Rhipicephalus sanguineus</name>
    <name type="common">Brown dog tick</name>
    <name type="synonym">Ixodes sanguineus</name>
    <dbReference type="NCBI Taxonomy" id="34632"/>
    <lineage>
        <taxon>Eukaryota</taxon>
        <taxon>Metazoa</taxon>
        <taxon>Ecdysozoa</taxon>
        <taxon>Arthropoda</taxon>
        <taxon>Chelicerata</taxon>
        <taxon>Arachnida</taxon>
        <taxon>Acari</taxon>
        <taxon>Parasitiformes</taxon>
        <taxon>Ixodida</taxon>
        <taxon>Ixodoidea</taxon>
        <taxon>Ixodidae</taxon>
        <taxon>Rhipicephalinae</taxon>
        <taxon>Rhipicephalus</taxon>
        <taxon>Rhipicephalus</taxon>
    </lineage>
</organism>
<evidence type="ECO:0000313" key="1">
    <source>
        <dbReference type="EMBL" id="KAH7944415.1"/>
    </source>
</evidence>
<dbReference type="Proteomes" id="UP000821837">
    <property type="component" value="Unassembled WGS sequence"/>
</dbReference>
<accession>A0A9D4PJY7</accession>
<proteinExistence type="predicted"/>
<gene>
    <name evidence="1" type="ORF">HPB52_019261</name>
</gene>